<sequence length="139" mass="16227">MTPNNTTIRRRKNKLHKERKSQLLNGSKSNPKDASSNNAAQEARDITSSLRRTKTMMQQELDRMSNVTETIDRDGQMLQETKDEHIVMKGGIKGAKGSFARLKLKDKEDDIIFWSSVVFFYIAVFYVLWTRIRIPFLMW</sequence>
<feature type="transmembrane region" description="Helical" evidence="11">
    <location>
        <begin position="111"/>
        <end position="129"/>
    </location>
</feature>
<name>A0A7S3Q6M4_9STRA</name>
<evidence type="ECO:0000256" key="9">
    <source>
        <dbReference type="ARBA" id="ARBA00037934"/>
    </source>
</evidence>
<evidence type="ECO:0000313" key="13">
    <source>
        <dbReference type="EMBL" id="CAE0467588.1"/>
    </source>
</evidence>
<evidence type="ECO:0000256" key="1">
    <source>
        <dbReference type="ARBA" id="ARBA00004163"/>
    </source>
</evidence>
<dbReference type="EMBL" id="HBIO01016144">
    <property type="protein sequence ID" value="CAE0467588.1"/>
    <property type="molecule type" value="Transcribed_RNA"/>
</dbReference>
<keyword evidence="2" id="KW-0813">Transport</keyword>
<keyword evidence="7" id="KW-0175">Coiled coil</keyword>
<evidence type="ECO:0000256" key="6">
    <source>
        <dbReference type="ARBA" id="ARBA00022989"/>
    </source>
</evidence>
<dbReference type="AlphaFoldDB" id="A0A7S3Q6M4"/>
<evidence type="ECO:0000256" key="3">
    <source>
        <dbReference type="ARBA" id="ARBA00022692"/>
    </source>
</evidence>
<evidence type="ECO:0000256" key="4">
    <source>
        <dbReference type="ARBA" id="ARBA00022824"/>
    </source>
</evidence>
<feature type="domain" description="Sec20 C-terminal" evidence="12">
    <location>
        <begin position="42"/>
        <end position="132"/>
    </location>
</feature>
<keyword evidence="6 11" id="KW-1133">Transmembrane helix</keyword>
<dbReference type="PANTHER" id="PTHR12825">
    <property type="entry name" value="BNIP1-RELATED"/>
    <property type="match status" value="1"/>
</dbReference>
<dbReference type="PANTHER" id="PTHR12825:SF0">
    <property type="entry name" value="VESICLE TRANSPORT PROTEIN SEC20"/>
    <property type="match status" value="1"/>
</dbReference>
<protein>
    <recommendedName>
        <fullName evidence="12">Sec20 C-terminal domain-containing protein</fullName>
    </recommendedName>
</protein>
<dbReference type="GO" id="GO:0031201">
    <property type="term" value="C:SNARE complex"/>
    <property type="evidence" value="ECO:0007669"/>
    <property type="project" value="TreeGrafter"/>
</dbReference>
<evidence type="ECO:0000259" key="12">
    <source>
        <dbReference type="Pfam" id="PF03908"/>
    </source>
</evidence>
<feature type="compositionally biased region" description="Polar residues" evidence="10">
    <location>
        <begin position="22"/>
        <end position="52"/>
    </location>
</feature>
<evidence type="ECO:0000256" key="8">
    <source>
        <dbReference type="ARBA" id="ARBA00023136"/>
    </source>
</evidence>
<comment type="similarity">
    <text evidence="9">Belongs to the SEC20 family.</text>
</comment>
<evidence type="ECO:0000256" key="10">
    <source>
        <dbReference type="SAM" id="MobiDB-lite"/>
    </source>
</evidence>
<dbReference type="Pfam" id="PF03908">
    <property type="entry name" value="Sec20"/>
    <property type="match status" value="1"/>
</dbReference>
<evidence type="ECO:0000256" key="5">
    <source>
        <dbReference type="ARBA" id="ARBA00022892"/>
    </source>
</evidence>
<keyword evidence="4" id="KW-0256">Endoplasmic reticulum</keyword>
<evidence type="ECO:0000256" key="7">
    <source>
        <dbReference type="ARBA" id="ARBA00023054"/>
    </source>
</evidence>
<accession>A0A7S3Q6M4</accession>
<dbReference type="GO" id="GO:0005484">
    <property type="term" value="F:SNAP receptor activity"/>
    <property type="evidence" value="ECO:0007669"/>
    <property type="project" value="InterPro"/>
</dbReference>
<keyword evidence="3 11" id="KW-0812">Transmembrane</keyword>
<reference evidence="13" key="1">
    <citation type="submission" date="2021-01" db="EMBL/GenBank/DDBJ databases">
        <authorList>
            <person name="Corre E."/>
            <person name="Pelletier E."/>
            <person name="Niang G."/>
            <person name="Scheremetjew M."/>
            <person name="Finn R."/>
            <person name="Kale V."/>
            <person name="Holt S."/>
            <person name="Cochrane G."/>
            <person name="Meng A."/>
            <person name="Brown T."/>
            <person name="Cohen L."/>
        </authorList>
    </citation>
    <scope>NUCLEOTIDE SEQUENCE</scope>
    <source>
        <strain evidence="13">MM31A-1</strain>
    </source>
</reference>
<gene>
    <name evidence="13" type="ORF">CDEB00056_LOCUS12440</name>
</gene>
<feature type="compositionally biased region" description="Basic residues" evidence="10">
    <location>
        <begin position="8"/>
        <end position="19"/>
    </location>
</feature>
<dbReference type="InterPro" id="IPR005606">
    <property type="entry name" value="Sec20"/>
</dbReference>
<dbReference type="GO" id="GO:0005789">
    <property type="term" value="C:endoplasmic reticulum membrane"/>
    <property type="evidence" value="ECO:0007669"/>
    <property type="project" value="UniProtKB-SubCell"/>
</dbReference>
<keyword evidence="8 11" id="KW-0472">Membrane</keyword>
<dbReference type="GO" id="GO:0006890">
    <property type="term" value="P:retrograde vesicle-mediated transport, Golgi to endoplasmic reticulum"/>
    <property type="evidence" value="ECO:0007669"/>
    <property type="project" value="InterPro"/>
</dbReference>
<organism evidence="13">
    <name type="scientific">Chaetoceros debilis</name>
    <dbReference type="NCBI Taxonomy" id="122233"/>
    <lineage>
        <taxon>Eukaryota</taxon>
        <taxon>Sar</taxon>
        <taxon>Stramenopiles</taxon>
        <taxon>Ochrophyta</taxon>
        <taxon>Bacillariophyta</taxon>
        <taxon>Coscinodiscophyceae</taxon>
        <taxon>Chaetocerotophycidae</taxon>
        <taxon>Chaetocerotales</taxon>
        <taxon>Chaetocerotaceae</taxon>
        <taxon>Chaetoceros</taxon>
    </lineage>
</organism>
<evidence type="ECO:0000256" key="2">
    <source>
        <dbReference type="ARBA" id="ARBA00022448"/>
    </source>
</evidence>
<feature type="region of interest" description="Disordered" evidence="10">
    <location>
        <begin position="1"/>
        <end position="52"/>
    </location>
</feature>
<evidence type="ECO:0000256" key="11">
    <source>
        <dbReference type="SAM" id="Phobius"/>
    </source>
</evidence>
<dbReference type="InterPro" id="IPR056173">
    <property type="entry name" value="Sec20_C"/>
</dbReference>
<comment type="subcellular location">
    <subcellularLocation>
        <location evidence="1">Endoplasmic reticulum membrane</location>
        <topology evidence="1">Single-pass type IV membrane protein</topology>
    </subcellularLocation>
</comment>
<proteinExistence type="inferred from homology"/>
<keyword evidence="5" id="KW-0931">ER-Golgi transport</keyword>